<dbReference type="PRINTS" id="PR01607">
    <property type="entry name" value="APYRASEFAMLY"/>
</dbReference>
<dbReference type="Pfam" id="PF00149">
    <property type="entry name" value="Metallophos"/>
    <property type="match status" value="1"/>
</dbReference>
<dbReference type="SUPFAM" id="SSF55816">
    <property type="entry name" value="5'-nucleotidase (syn. UDP-sugar hydrolase), C-terminal domain"/>
    <property type="match status" value="1"/>
</dbReference>
<dbReference type="Proteomes" id="UP000261140">
    <property type="component" value="Unassembled WGS sequence"/>
</dbReference>
<dbReference type="InterPro" id="IPR036907">
    <property type="entry name" value="5'-Nucleotdase_C_sf"/>
</dbReference>
<feature type="signal peptide" evidence="2">
    <location>
        <begin position="1"/>
        <end position="32"/>
    </location>
</feature>
<evidence type="ECO:0000313" key="5">
    <source>
        <dbReference type="EMBL" id="RGB73326.1"/>
    </source>
</evidence>
<keyword evidence="2" id="KW-0547">Nucleotide-binding</keyword>
<accession>A0A3E2TDT9</accession>
<dbReference type="InterPro" id="IPR006311">
    <property type="entry name" value="TAT_signal"/>
</dbReference>
<proteinExistence type="inferred from homology"/>
<feature type="chain" id="PRO_5017495094" evidence="2">
    <location>
        <begin position="33"/>
        <end position="591"/>
    </location>
</feature>
<gene>
    <name evidence="5" type="ORF">DWZ89_00595</name>
</gene>
<dbReference type="Pfam" id="PF02872">
    <property type="entry name" value="5_nucleotid_C"/>
    <property type="match status" value="1"/>
</dbReference>
<comment type="similarity">
    <text evidence="2">Belongs to the 5'-nucleotidase family.</text>
</comment>
<dbReference type="Gene3D" id="3.60.21.10">
    <property type="match status" value="1"/>
</dbReference>
<name>A0A3E2TDT9_9FIRM</name>
<dbReference type="Gene3D" id="3.90.780.10">
    <property type="entry name" value="5'-Nucleotidase, C-terminal domain"/>
    <property type="match status" value="1"/>
</dbReference>
<dbReference type="RefSeq" id="WP_117503920.1">
    <property type="nucleotide sequence ID" value="NZ_QVEQ01000001.1"/>
</dbReference>
<feature type="domain" description="5'-Nucleotidase C-terminal" evidence="4">
    <location>
        <begin position="356"/>
        <end position="527"/>
    </location>
</feature>
<sequence>MKQFIPRRSFIKAAGAATALTAVSVGAPAAFAEETNCFFGDKADVTILYTNDVHTYIDNKSPKPTYAAIAALKKSIEDTGRDVLLVDAGDHIQGTAYGSMDDGATIIELMNEAGYDLATPGNHEFDYGMARAKAVIQEADFPYVSCNWVDLRTGFNVLPSVKFFFVGGRKIAFVGVTTPETFTKSTPAYFMNDAQTKYIYDILGGEDGQKLYDAVQKAIDKAEFWGADTIIGLGHLGVDPSSSPWTSEEVIAHTHGFTAFIDGHSHTVMANKQVTDASGKAVTLTQTGSYFKNIGKMTVGADGTITTELINTYEGLDAAVAATASNWISAVDDMLGEEIAVGDTKFYINDPATGKRRIRSGETNLGDFVADGIYTYFNEIEELHCDVAIMNGGGIRTDVEAGPWSFKTCKTVSPFGNVACLMSVTGQQIQDALEFGARFAGAEGKENGGFLQVAGARYTIHPMIPNTVQTNDKNVWTGSAATPRVSNVEIYDKTTGTYKPLDPNATYALAGMNYTLRNLGDGFAMFDGATLIKDYVSEDYLVMSSYAAMFGGVDANGLPHLASANSPLADYPGYLLNYEDPYGAGRIQMIW</sequence>
<dbReference type="SUPFAM" id="SSF56300">
    <property type="entry name" value="Metallo-dependent phosphatases"/>
    <property type="match status" value="1"/>
</dbReference>
<protein>
    <submittedName>
        <fullName evidence="5">Bifunctional metallophosphatase/5'-nucleotidase</fullName>
    </submittedName>
</protein>
<feature type="domain" description="Calcineurin-like phosphoesterase" evidence="3">
    <location>
        <begin position="46"/>
        <end position="267"/>
    </location>
</feature>
<keyword evidence="2" id="KW-0378">Hydrolase</keyword>
<dbReference type="InterPro" id="IPR029052">
    <property type="entry name" value="Metallo-depent_PP-like"/>
</dbReference>
<dbReference type="PROSITE" id="PS51318">
    <property type="entry name" value="TAT"/>
    <property type="match status" value="1"/>
</dbReference>
<dbReference type="InterPro" id="IPR006179">
    <property type="entry name" value="5_nucleotidase/apyrase"/>
</dbReference>
<reference evidence="5 6" key="1">
    <citation type="submission" date="2018-08" db="EMBL/GenBank/DDBJ databases">
        <title>A genome reference for cultivated species of the human gut microbiota.</title>
        <authorList>
            <person name="Zou Y."/>
            <person name="Xue W."/>
            <person name="Luo G."/>
        </authorList>
    </citation>
    <scope>NUCLEOTIDE SEQUENCE [LARGE SCALE GENOMIC DNA]</scope>
    <source>
        <strain evidence="5 6">AF36-11AT</strain>
    </source>
</reference>
<dbReference type="GO" id="GO:0016787">
    <property type="term" value="F:hydrolase activity"/>
    <property type="evidence" value="ECO:0007669"/>
    <property type="project" value="UniProtKB-KW"/>
</dbReference>
<evidence type="ECO:0000256" key="2">
    <source>
        <dbReference type="RuleBase" id="RU362119"/>
    </source>
</evidence>
<evidence type="ECO:0000259" key="3">
    <source>
        <dbReference type="Pfam" id="PF00149"/>
    </source>
</evidence>
<dbReference type="EMBL" id="QVEQ01000001">
    <property type="protein sequence ID" value="RGB73326.1"/>
    <property type="molecule type" value="Genomic_DNA"/>
</dbReference>
<dbReference type="GO" id="GO:0000166">
    <property type="term" value="F:nucleotide binding"/>
    <property type="evidence" value="ECO:0007669"/>
    <property type="project" value="UniProtKB-KW"/>
</dbReference>
<organism evidence="5 6">
    <name type="scientific">Faecalibacterium prausnitzii</name>
    <dbReference type="NCBI Taxonomy" id="853"/>
    <lineage>
        <taxon>Bacteria</taxon>
        <taxon>Bacillati</taxon>
        <taxon>Bacillota</taxon>
        <taxon>Clostridia</taxon>
        <taxon>Eubacteriales</taxon>
        <taxon>Oscillospiraceae</taxon>
        <taxon>Faecalibacterium</taxon>
    </lineage>
</organism>
<keyword evidence="1 2" id="KW-0732">Signal</keyword>
<comment type="caution">
    <text evidence="5">The sequence shown here is derived from an EMBL/GenBank/DDBJ whole genome shotgun (WGS) entry which is preliminary data.</text>
</comment>
<dbReference type="GO" id="GO:0009166">
    <property type="term" value="P:nucleotide catabolic process"/>
    <property type="evidence" value="ECO:0007669"/>
    <property type="project" value="InterPro"/>
</dbReference>
<evidence type="ECO:0000259" key="4">
    <source>
        <dbReference type="Pfam" id="PF02872"/>
    </source>
</evidence>
<dbReference type="PANTHER" id="PTHR11575:SF24">
    <property type="entry name" value="5'-NUCLEOTIDASE"/>
    <property type="match status" value="1"/>
</dbReference>
<dbReference type="InterPro" id="IPR004843">
    <property type="entry name" value="Calcineurin-like_PHP"/>
</dbReference>
<dbReference type="InterPro" id="IPR008334">
    <property type="entry name" value="5'-Nucleotdase_C"/>
</dbReference>
<evidence type="ECO:0000256" key="1">
    <source>
        <dbReference type="ARBA" id="ARBA00022729"/>
    </source>
</evidence>
<dbReference type="PANTHER" id="PTHR11575">
    <property type="entry name" value="5'-NUCLEOTIDASE-RELATED"/>
    <property type="match status" value="1"/>
</dbReference>
<dbReference type="AlphaFoldDB" id="A0A3E2TDT9"/>
<dbReference type="GO" id="GO:0030288">
    <property type="term" value="C:outer membrane-bounded periplasmic space"/>
    <property type="evidence" value="ECO:0007669"/>
    <property type="project" value="TreeGrafter"/>
</dbReference>
<evidence type="ECO:0000313" key="6">
    <source>
        <dbReference type="Proteomes" id="UP000261140"/>
    </source>
</evidence>